<feature type="compositionally biased region" description="Polar residues" evidence="6">
    <location>
        <begin position="190"/>
        <end position="214"/>
    </location>
</feature>
<evidence type="ECO:0000256" key="4">
    <source>
        <dbReference type="ARBA" id="ARBA00022837"/>
    </source>
</evidence>
<keyword evidence="4" id="KW-0106">Calcium</keyword>
<evidence type="ECO:0000256" key="7">
    <source>
        <dbReference type="SAM" id="SignalP"/>
    </source>
</evidence>
<feature type="compositionally biased region" description="Polar residues" evidence="6">
    <location>
        <begin position="18"/>
        <end position="30"/>
    </location>
</feature>
<feature type="compositionally biased region" description="Basic and acidic residues" evidence="6">
    <location>
        <begin position="331"/>
        <end position="345"/>
    </location>
</feature>
<dbReference type="InterPro" id="IPR000917">
    <property type="entry name" value="Sulfatase_N"/>
</dbReference>
<evidence type="ECO:0000256" key="1">
    <source>
        <dbReference type="ARBA" id="ARBA00001913"/>
    </source>
</evidence>
<feature type="compositionally biased region" description="Low complexity" evidence="6">
    <location>
        <begin position="350"/>
        <end position="379"/>
    </location>
</feature>
<comment type="cofactor">
    <cofactor evidence="1">
        <name>Ca(2+)</name>
        <dbReference type="ChEBI" id="CHEBI:29108"/>
    </cofactor>
</comment>
<dbReference type="EMBL" id="JAHIBW010000009">
    <property type="protein sequence ID" value="KAG7308242.1"/>
    <property type="molecule type" value="Genomic_DNA"/>
</dbReference>
<feature type="compositionally biased region" description="Low complexity" evidence="6">
    <location>
        <begin position="80"/>
        <end position="94"/>
    </location>
</feature>
<reference evidence="9 10" key="1">
    <citation type="submission" date="2021-06" db="EMBL/GenBank/DDBJ databases">
        <title>A haploid diamondback moth (Plutella xylostella L.) genome assembly resolves 31 chromosomes and identifies a diamide resistance mutation.</title>
        <authorList>
            <person name="Ward C.M."/>
            <person name="Perry K.D."/>
            <person name="Baker G."/>
            <person name="Powis K."/>
            <person name="Heckel D.G."/>
            <person name="Baxter S.W."/>
        </authorList>
    </citation>
    <scope>NUCLEOTIDE SEQUENCE [LARGE SCALE GENOMIC DNA]</scope>
    <source>
        <strain evidence="9 10">LV</strain>
        <tissue evidence="9">Single pupa</tissue>
    </source>
</reference>
<dbReference type="InterPro" id="IPR017850">
    <property type="entry name" value="Alkaline_phosphatase_core_sf"/>
</dbReference>
<feature type="compositionally biased region" description="Polar residues" evidence="6">
    <location>
        <begin position="99"/>
        <end position="132"/>
    </location>
</feature>
<feature type="chain" id="PRO_5046263300" description="Sulfatase N-terminal domain-containing protein" evidence="7">
    <location>
        <begin position="24"/>
        <end position="969"/>
    </location>
</feature>
<evidence type="ECO:0000256" key="3">
    <source>
        <dbReference type="ARBA" id="ARBA00022723"/>
    </source>
</evidence>
<dbReference type="Pfam" id="PF00884">
    <property type="entry name" value="Sulfatase"/>
    <property type="match status" value="1"/>
</dbReference>
<feature type="compositionally biased region" description="Low complexity" evidence="6">
    <location>
        <begin position="133"/>
        <end position="189"/>
    </location>
</feature>
<accession>A0ABQ7QT85</accession>
<feature type="compositionally biased region" description="Polar residues" evidence="6">
    <location>
        <begin position="236"/>
        <end position="274"/>
    </location>
</feature>
<comment type="caution">
    <text evidence="9">The sequence shown here is derived from an EMBL/GenBank/DDBJ whole genome shotgun (WGS) entry which is preliminary data.</text>
</comment>
<gene>
    <name evidence="9" type="ORF">JYU34_006920</name>
</gene>
<feature type="compositionally biased region" description="Polar residues" evidence="6">
    <location>
        <begin position="54"/>
        <end position="76"/>
    </location>
</feature>
<keyword evidence="10" id="KW-1185">Reference proteome</keyword>
<evidence type="ECO:0000313" key="10">
    <source>
        <dbReference type="Proteomes" id="UP000823941"/>
    </source>
</evidence>
<dbReference type="CDD" id="cd16029">
    <property type="entry name" value="4-S"/>
    <property type="match status" value="1"/>
</dbReference>
<keyword evidence="7" id="KW-0732">Signal</keyword>
<protein>
    <recommendedName>
        <fullName evidence="8">Sulfatase N-terminal domain-containing protein</fullName>
    </recommendedName>
</protein>
<dbReference type="InterPro" id="IPR047115">
    <property type="entry name" value="ARSB"/>
</dbReference>
<dbReference type="PANTHER" id="PTHR10342">
    <property type="entry name" value="ARYLSULFATASE"/>
    <property type="match status" value="1"/>
</dbReference>
<keyword evidence="5" id="KW-0325">Glycoprotein</keyword>
<evidence type="ECO:0000259" key="8">
    <source>
        <dbReference type="Pfam" id="PF00884"/>
    </source>
</evidence>
<name>A0ABQ7QT85_PLUXY</name>
<proteinExistence type="inferred from homology"/>
<feature type="compositionally biased region" description="Polar residues" evidence="6">
    <location>
        <begin position="281"/>
        <end position="330"/>
    </location>
</feature>
<comment type="similarity">
    <text evidence="2">Belongs to the sulfatase family.</text>
</comment>
<organism evidence="9 10">
    <name type="scientific">Plutella xylostella</name>
    <name type="common">Diamondback moth</name>
    <name type="synonym">Plutella maculipennis</name>
    <dbReference type="NCBI Taxonomy" id="51655"/>
    <lineage>
        <taxon>Eukaryota</taxon>
        <taxon>Metazoa</taxon>
        <taxon>Ecdysozoa</taxon>
        <taxon>Arthropoda</taxon>
        <taxon>Hexapoda</taxon>
        <taxon>Insecta</taxon>
        <taxon>Pterygota</taxon>
        <taxon>Neoptera</taxon>
        <taxon>Endopterygota</taxon>
        <taxon>Lepidoptera</taxon>
        <taxon>Glossata</taxon>
        <taxon>Ditrysia</taxon>
        <taxon>Yponomeutoidea</taxon>
        <taxon>Plutellidae</taxon>
        <taxon>Plutella</taxon>
    </lineage>
</organism>
<sequence>MITAFKILGVAMMASSLLSPSTAQDPNSRSISDESPESKETSFNYPQYIEPREQNTYPENVKSAETNKQSVDNQNDNDTKSSAQSNSVSTSQSKDISAGNAQSVTGSANQTETSTQNNTKAQDQVDQAQTAETNNQTKSQNNSQAVGQQSQAQATAQSQATANNQTIDQNSTTAQTNAQNTATAQSNAQKPATNQTTAQSETQNNPQGQAKTTSQSEATTNNQANAQNPTSAQSNVQKSATAQTTAQSESQNYTQAQTASQSEASTNNQTNGQNFAAGKPNDQTNGQNPATGKPNDQTNGQNPATAKPNDQNPATNQTNAQSATLNSNENKTQEAEPDQNRKEVVLEIYQNQSEENNSSAGGNASASAAESAASEQEASPEISNENKEEMKQPQPNIVIIMADDLGWNDVSFHGSNQILTPNIDAIMYTGVSLQQYYTDAWGSAARTAFLTGKYPMRLGMQGPSIMAHEDRGLPSEETTLPQRLQQLGYSTHLVGKWGLGKSRPAYLPTNRGYDSFFGFLDDSIDYYTFDHIENYNNSQLFGLDLYNDITPAPEPQGHLTDVLTDHAVQLIRSHDSARPLFLQVSHAAPHAGGGMVSLQPPPGAVAWNHHVAHSARRLYAGMVTSLDRSIGDIVAALADSKMLHNTIIAFVSDNGAAPVGKTQNYGTNLPLRGLKGTPFDGGVRSAAVLWHPELEADSWEGLFHVTDWVPTLVAAAGGNVTAEIDGVNQWDAIRKGEVSARNDMLISIDDLNGWAAIREGDYKLVIGTVDPSLSDYYGESLMGVRFKSPSYEGTLLDCETAKVIKESLAKDIDINVAIIRRNESTLSPAGQINITDLCIPNNEKGCLFNIIEDPHEAHDLWAQLPELVKRLTLRLRSLWSDMRGRHPARPDARADPALHQHAWAPWLEDSEPAPLHTPQPPEFPLRVTKAELQYLVDINLDAFKTKIYESINSMGNSFVKSVGSLFSFK</sequence>
<feature type="signal peptide" evidence="7">
    <location>
        <begin position="1"/>
        <end position="23"/>
    </location>
</feature>
<dbReference type="Proteomes" id="UP000823941">
    <property type="component" value="Chromosome 9"/>
</dbReference>
<dbReference type="PANTHER" id="PTHR10342:SF264">
    <property type="entry name" value="MIP05773P-RELATED"/>
    <property type="match status" value="1"/>
</dbReference>
<keyword evidence="3" id="KW-0479">Metal-binding</keyword>
<dbReference type="Gene3D" id="3.40.720.10">
    <property type="entry name" value="Alkaline Phosphatase, subunit A"/>
    <property type="match status" value="1"/>
</dbReference>
<evidence type="ECO:0000256" key="5">
    <source>
        <dbReference type="ARBA" id="ARBA00023180"/>
    </source>
</evidence>
<feature type="domain" description="Sulfatase N-terminal" evidence="8">
    <location>
        <begin position="395"/>
        <end position="717"/>
    </location>
</feature>
<dbReference type="Gene3D" id="3.30.1120.10">
    <property type="match status" value="1"/>
</dbReference>
<dbReference type="SUPFAM" id="SSF53649">
    <property type="entry name" value="Alkaline phosphatase-like"/>
    <property type="match status" value="1"/>
</dbReference>
<evidence type="ECO:0000256" key="6">
    <source>
        <dbReference type="SAM" id="MobiDB-lite"/>
    </source>
</evidence>
<feature type="compositionally biased region" description="Low complexity" evidence="6">
    <location>
        <begin position="215"/>
        <end position="235"/>
    </location>
</feature>
<evidence type="ECO:0000256" key="2">
    <source>
        <dbReference type="ARBA" id="ARBA00008779"/>
    </source>
</evidence>
<evidence type="ECO:0000313" key="9">
    <source>
        <dbReference type="EMBL" id="KAG7308242.1"/>
    </source>
</evidence>
<feature type="region of interest" description="Disordered" evidence="6">
    <location>
        <begin position="18"/>
        <end position="392"/>
    </location>
</feature>